<dbReference type="EMBL" id="JAULSY010000175">
    <property type="protein sequence ID" value="KAK0659778.1"/>
    <property type="molecule type" value="Genomic_DNA"/>
</dbReference>
<dbReference type="Proteomes" id="UP001174997">
    <property type="component" value="Unassembled WGS sequence"/>
</dbReference>
<reference evidence="2" key="1">
    <citation type="submission" date="2023-06" db="EMBL/GenBank/DDBJ databases">
        <title>Genome-scale phylogeny and comparative genomics of the fungal order Sordariales.</title>
        <authorList>
            <consortium name="Lawrence Berkeley National Laboratory"/>
            <person name="Hensen N."/>
            <person name="Bonometti L."/>
            <person name="Westerberg I."/>
            <person name="Brannstrom I.O."/>
            <person name="Guillou S."/>
            <person name="Cros-Aarteil S."/>
            <person name="Calhoun S."/>
            <person name="Haridas S."/>
            <person name="Kuo A."/>
            <person name="Mondo S."/>
            <person name="Pangilinan J."/>
            <person name="Riley R."/>
            <person name="Labutti K."/>
            <person name="Andreopoulos B."/>
            <person name="Lipzen A."/>
            <person name="Chen C."/>
            <person name="Yanf M."/>
            <person name="Daum C."/>
            <person name="Ng V."/>
            <person name="Clum A."/>
            <person name="Steindorff A."/>
            <person name="Ohm R."/>
            <person name="Martin F."/>
            <person name="Silar P."/>
            <person name="Natvig D."/>
            <person name="Lalanne C."/>
            <person name="Gautier V."/>
            <person name="Ament-Velasquez S.L."/>
            <person name="Kruys A."/>
            <person name="Hutchinson M.I."/>
            <person name="Powell A.J."/>
            <person name="Barry K."/>
            <person name="Miller A.N."/>
            <person name="Grigoriev I.V."/>
            <person name="Debuchy R."/>
            <person name="Gladieux P."/>
            <person name="Thoren M.H."/>
            <person name="Johannesson H."/>
        </authorList>
    </citation>
    <scope>NUCLEOTIDE SEQUENCE</scope>
    <source>
        <strain evidence="2">CBS 307.81</strain>
    </source>
</reference>
<proteinExistence type="predicted"/>
<evidence type="ECO:0000313" key="3">
    <source>
        <dbReference type="Proteomes" id="UP001174997"/>
    </source>
</evidence>
<feature type="region of interest" description="Disordered" evidence="1">
    <location>
        <begin position="220"/>
        <end position="245"/>
    </location>
</feature>
<feature type="compositionally biased region" description="Low complexity" evidence="1">
    <location>
        <begin position="25"/>
        <end position="34"/>
    </location>
</feature>
<name>A0AA39YWD1_9PEZI</name>
<sequence length="421" mass="49520">MTYRTYRQISRRDFYLRHYIEPLYPSTSSTPPSTMNLTPIKVKGRGRKPAWQPPDPSRIKSSRRRDAEDDHDNVKSNSSRSSKRSKKSAPEMSRLESLPAEILWPIAVRSQNPDLMRVNKFLRHVLSARSFALEMTVAAFGPTWDVYFGRPKSRISSRRDDYEISQSPGDPQFQGNVLAARWMNIDHMLEAQQVWYRQQRTERLWEKAACLWWTSPPEIPQIQEEPKSEEDQQVEGEQEARDPLQDVARIPERFNEDWQEFCDACSFDEQTGAYQSIVLNVYEDKKEGHLDLHPLTVIPDRFLTGPFDLKTVKLLFWLARGGARILPEHNWEVTKRGFEQVMADESPLAAYVIYFYHVLGVFNKGHWPDFVLEEKFNWLRERKQDMLSTMPDGTHLWKHRLCDFAFSFIGSHLEVRAQQRW</sequence>
<protein>
    <submittedName>
        <fullName evidence="2">Uncharacterized protein</fullName>
    </submittedName>
</protein>
<feature type="compositionally biased region" description="Basic and acidic residues" evidence="1">
    <location>
        <begin position="64"/>
        <end position="74"/>
    </location>
</feature>
<evidence type="ECO:0000313" key="2">
    <source>
        <dbReference type="EMBL" id="KAK0659778.1"/>
    </source>
</evidence>
<accession>A0AA39YWD1</accession>
<organism evidence="2 3">
    <name type="scientific">Cercophora samala</name>
    <dbReference type="NCBI Taxonomy" id="330535"/>
    <lineage>
        <taxon>Eukaryota</taxon>
        <taxon>Fungi</taxon>
        <taxon>Dikarya</taxon>
        <taxon>Ascomycota</taxon>
        <taxon>Pezizomycotina</taxon>
        <taxon>Sordariomycetes</taxon>
        <taxon>Sordariomycetidae</taxon>
        <taxon>Sordariales</taxon>
        <taxon>Lasiosphaeriaceae</taxon>
        <taxon>Cercophora</taxon>
    </lineage>
</organism>
<dbReference type="AlphaFoldDB" id="A0AA39YWD1"/>
<keyword evidence="3" id="KW-1185">Reference proteome</keyword>
<evidence type="ECO:0000256" key="1">
    <source>
        <dbReference type="SAM" id="MobiDB-lite"/>
    </source>
</evidence>
<feature type="region of interest" description="Disordered" evidence="1">
    <location>
        <begin position="25"/>
        <end position="93"/>
    </location>
</feature>
<comment type="caution">
    <text evidence="2">The sequence shown here is derived from an EMBL/GenBank/DDBJ whole genome shotgun (WGS) entry which is preliminary data.</text>
</comment>
<gene>
    <name evidence="2" type="ORF">QBC41DRAFT_331287</name>
</gene>